<protein>
    <submittedName>
        <fullName evidence="1">Uncharacterized protein</fullName>
    </submittedName>
</protein>
<proteinExistence type="predicted"/>
<dbReference type="AlphaFoldDB" id="X0WQV1"/>
<dbReference type="EMBL" id="BARS01030923">
    <property type="protein sequence ID" value="GAG26908.1"/>
    <property type="molecule type" value="Genomic_DNA"/>
</dbReference>
<name>X0WQV1_9ZZZZ</name>
<reference evidence="1" key="1">
    <citation type="journal article" date="2014" name="Front. Microbiol.">
        <title>High frequency of phylogenetically diverse reductive dehalogenase-homologous genes in deep subseafloor sedimentary metagenomes.</title>
        <authorList>
            <person name="Kawai M."/>
            <person name="Futagami T."/>
            <person name="Toyoda A."/>
            <person name="Takaki Y."/>
            <person name="Nishi S."/>
            <person name="Hori S."/>
            <person name="Arai W."/>
            <person name="Tsubouchi T."/>
            <person name="Morono Y."/>
            <person name="Uchiyama I."/>
            <person name="Ito T."/>
            <person name="Fujiyama A."/>
            <person name="Inagaki F."/>
            <person name="Takami H."/>
        </authorList>
    </citation>
    <scope>NUCLEOTIDE SEQUENCE</scope>
    <source>
        <strain evidence="1">Expedition CK06-06</strain>
    </source>
</reference>
<evidence type="ECO:0000313" key="1">
    <source>
        <dbReference type="EMBL" id="GAG26908.1"/>
    </source>
</evidence>
<gene>
    <name evidence="1" type="ORF">S01H1_48163</name>
</gene>
<comment type="caution">
    <text evidence="1">The sequence shown here is derived from an EMBL/GenBank/DDBJ whole genome shotgun (WGS) entry which is preliminary data.</text>
</comment>
<sequence length="136" mass="15252">MSKTSYLGELKSLINLNSKKIKKDFNKELKNFVYGSKKNLKDLSPVDSKDFKNSWNSEFNDLSGTIFNEKVYAPIMELGSKPGAKPWKTPGEKTVLFEGMIYSSQAPGGIIDKAITEENINNLLESLEKSIIKVLD</sequence>
<accession>X0WQV1</accession>
<organism evidence="1">
    <name type="scientific">marine sediment metagenome</name>
    <dbReference type="NCBI Taxonomy" id="412755"/>
    <lineage>
        <taxon>unclassified sequences</taxon>
        <taxon>metagenomes</taxon>
        <taxon>ecological metagenomes</taxon>
    </lineage>
</organism>